<organism evidence="1 2">
    <name type="scientific">Humisphaera borealis</name>
    <dbReference type="NCBI Taxonomy" id="2807512"/>
    <lineage>
        <taxon>Bacteria</taxon>
        <taxon>Pseudomonadati</taxon>
        <taxon>Planctomycetota</taxon>
        <taxon>Phycisphaerae</taxon>
        <taxon>Tepidisphaerales</taxon>
        <taxon>Tepidisphaeraceae</taxon>
        <taxon>Humisphaera</taxon>
    </lineage>
</organism>
<protein>
    <submittedName>
        <fullName evidence="1">DUF4303 domain-containing protein</fullName>
    </submittedName>
</protein>
<accession>A0A7M2WU55</accession>
<sequence>MKDRSSIRTHLAEQVAREVADAFERFALARKGETITALALCSVDDAVPPYGMGGTLSNIGPITGKQSTWHADPADWSWADPVRCYDFEEIIGEILDDNNRPFEERAEDIFEGMVGGLKRFDGSGKFRGTLPREQMLLMLWIHDPLPINSARVMRWVAQLNPPAVSQWFNAVYPYRN</sequence>
<dbReference type="Proteomes" id="UP000593765">
    <property type="component" value="Chromosome"/>
</dbReference>
<name>A0A7M2WU55_9BACT</name>
<evidence type="ECO:0000313" key="1">
    <source>
        <dbReference type="EMBL" id="QOV89055.1"/>
    </source>
</evidence>
<evidence type="ECO:0000313" key="2">
    <source>
        <dbReference type="Proteomes" id="UP000593765"/>
    </source>
</evidence>
<dbReference type="RefSeq" id="WP_206292070.1">
    <property type="nucleotide sequence ID" value="NZ_CP063458.1"/>
</dbReference>
<dbReference type="KEGG" id="hbs:IPV69_22985"/>
<proteinExistence type="predicted"/>
<dbReference type="AlphaFoldDB" id="A0A7M2WU55"/>
<dbReference type="EMBL" id="CP063458">
    <property type="protein sequence ID" value="QOV89055.1"/>
    <property type="molecule type" value="Genomic_DNA"/>
</dbReference>
<gene>
    <name evidence="1" type="ORF">IPV69_22985</name>
</gene>
<keyword evidence="2" id="KW-1185">Reference proteome</keyword>
<reference evidence="1 2" key="1">
    <citation type="submission" date="2020-10" db="EMBL/GenBank/DDBJ databases">
        <title>Wide distribution of Phycisphaera-like planctomycetes from WD2101 soil group in peatlands and genome analysis of the first cultivated representative.</title>
        <authorList>
            <person name="Dedysh S.N."/>
            <person name="Beletsky A.V."/>
            <person name="Ivanova A."/>
            <person name="Kulichevskaya I.S."/>
            <person name="Suzina N.E."/>
            <person name="Philippov D.A."/>
            <person name="Rakitin A.L."/>
            <person name="Mardanov A.V."/>
            <person name="Ravin N.V."/>
        </authorList>
    </citation>
    <scope>NUCLEOTIDE SEQUENCE [LARGE SCALE GENOMIC DNA]</scope>
    <source>
        <strain evidence="1 2">M1803</strain>
    </source>
</reference>